<gene>
    <name evidence="1" type="ORF">A3J61_01100</name>
</gene>
<dbReference type="AlphaFoldDB" id="A0A1F6VSK5"/>
<name>A0A1F6VSK5_9BACT</name>
<comment type="caution">
    <text evidence="1">The sequence shown here is derived from an EMBL/GenBank/DDBJ whole genome shotgun (WGS) entry which is preliminary data.</text>
</comment>
<sequence length="84" mass="10112">MKKIKNFIVNLLEFFYSLYGSFKHRNNTGVITTVYSDQRWNSLIKIKSLMKQKYGFIKILHKDRVNAWGSIRYAYKVESWEPTE</sequence>
<dbReference type="Proteomes" id="UP000179686">
    <property type="component" value="Unassembled WGS sequence"/>
</dbReference>
<accession>A0A1F6VSK5</accession>
<organism evidence="1 2">
    <name type="scientific">Candidatus Nomurabacteria bacterium RIFCSPHIGHO2_02_FULL_38_15</name>
    <dbReference type="NCBI Taxonomy" id="1801752"/>
    <lineage>
        <taxon>Bacteria</taxon>
        <taxon>Candidatus Nomuraibacteriota</taxon>
    </lineage>
</organism>
<proteinExistence type="predicted"/>
<evidence type="ECO:0000313" key="2">
    <source>
        <dbReference type="Proteomes" id="UP000179686"/>
    </source>
</evidence>
<protein>
    <submittedName>
        <fullName evidence="1">Uncharacterized protein</fullName>
    </submittedName>
</protein>
<reference evidence="1 2" key="1">
    <citation type="journal article" date="2016" name="Nat. Commun.">
        <title>Thousands of microbial genomes shed light on interconnected biogeochemical processes in an aquifer system.</title>
        <authorList>
            <person name="Anantharaman K."/>
            <person name="Brown C.T."/>
            <person name="Hug L.A."/>
            <person name="Sharon I."/>
            <person name="Castelle C.J."/>
            <person name="Probst A.J."/>
            <person name="Thomas B.C."/>
            <person name="Singh A."/>
            <person name="Wilkins M.J."/>
            <person name="Karaoz U."/>
            <person name="Brodie E.L."/>
            <person name="Williams K.H."/>
            <person name="Hubbard S.S."/>
            <person name="Banfield J.F."/>
        </authorList>
    </citation>
    <scope>NUCLEOTIDE SEQUENCE [LARGE SCALE GENOMIC DNA]</scope>
</reference>
<evidence type="ECO:0000313" key="1">
    <source>
        <dbReference type="EMBL" id="OGI72549.1"/>
    </source>
</evidence>
<dbReference type="EMBL" id="MFUC01000004">
    <property type="protein sequence ID" value="OGI72549.1"/>
    <property type="molecule type" value="Genomic_DNA"/>
</dbReference>